<dbReference type="Pfam" id="PF09982">
    <property type="entry name" value="LpxR"/>
    <property type="match status" value="1"/>
</dbReference>
<dbReference type="AlphaFoldDB" id="A0A3S3TSU5"/>
<accession>A0A3S3TSU5</accession>
<dbReference type="OrthoDB" id="622552at2"/>
<feature type="signal peptide" evidence="1">
    <location>
        <begin position="1"/>
        <end position="20"/>
    </location>
</feature>
<dbReference type="EMBL" id="SBII01000014">
    <property type="protein sequence ID" value="RWW92022.1"/>
    <property type="molecule type" value="Genomic_DNA"/>
</dbReference>
<evidence type="ECO:0000313" key="3">
    <source>
        <dbReference type="Proteomes" id="UP000287527"/>
    </source>
</evidence>
<keyword evidence="1" id="KW-0732">Signal</keyword>
<dbReference type="InterPro" id="IPR018707">
    <property type="entry name" value="LpxR"/>
</dbReference>
<dbReference type="InterPro" id="IPR037107">
    <property type="entry name" value="Put_OMP_sf"/>
</dbReference>
<gene>
    <name evidence="2" type="ORF">EPI11_16590</name>
</gene>
<keyword evidence="3" id="KW-1185">Reference proteome</keyword>
<protein>
    <submittedName>
        <fullName evidence="2">Lipid A deacylase LpxR family protein</fullName>
    </submittedName>
</protein>
<name>A0A3S3TSU5_9FLAO</name>
<evidence type="ECO:0000256" key="1">
    <source>
        <dbReference type="SAM" id="SignalP"/>
    </source>
</evidence>
<dbReference type="Proteomes" id="UP000287527">
    <property type="component" value="Unassembled WGS sequence"/>
</dbReference>
<organism evidence="2 3">
    <name type="scientific">Flavobacterium cerinum</name>
    <dbReference type="NCBI Taxonomy" id="2502784"/>
    <lineage>
        <taxon>Bacteria</taxon>
        <taxon>Pseudomonadati</taxon>
        <taxon>Bacteroidota</taxon>
        <taxon>Flavobacteriia</taxon>
        <taxon>Flavobacteriales</taxon>
        <taxon>Flavobacteriaceae</taxon>
        <taxon>Flavobacterium</taxon>
    </lineage>
</organism>
<feature type="chain" id="PRO_5018688441" evidence="1">
    <location>
        <begin position="21"/>
        <end position="320"/>
    </location>
</feature>
<proteinExistence type="predicted"/>
<dbReference type="RefSeq" id="WP_128391110.1">
    <property type="nucleotide sequence ID" value="NZ_SBII01000014.1"/>
</dbReference>
<evidence type="ECO:0000313" key="2">
    <source>
        <dbReference type="EMBL" id="RWW92022.1"/>
    </source>
</evidence>
<comment type="caution">
    <text evidence="2">The sequence shown here is derived from an EMBL/GenBank/DDBJ whole genome shotgun (WGS) entry which is preliminary data.</text>
</comment>
<sequence length="320" mass="36460">MKSKLYIAAIILLISSSSIAQRIDNTASFRDIKNDRYFRFDYDNDFFTSSDLYYTQGYTLELVTPWLKGNPINKILIAPKTSEKRYGLSFEQTGFIPTDISADQILYGDRPYAATIALKSFVIATDTLNKSRLSSSLTSGMIGPAALGDQMQSGIHKWIGDELPMGWKYQMKNDLILDYELVYEKQLYQLQNIFRINLDSKARLGTYNTHISAGINATLGIINSPFTSFKDQNRFQVYLFTQPQIKVVGYDASIQGGLFSTNNPYTISAGGIERFVMQNNYGIVIRFKKLYFEYSRADITREFKTGYAHKWGGFKIGFHI</sequence>
<reference evidence="2 3" key="1">
    <citation type="submission" date="2019-01" db="EMBL/GenBank/DDBJ databases">
        <title>Flavobacterium sp. nov.,isolated from freshwater.</title>
        <authorList>
            <person name="Zhang R."/>
            <person name="Du Z.-J."/>
        </authorList>
    </citation>
    <scope>NUCLEOTIDE SEQUENCE [LARGE SCALE GENOMIC DNA]</scope>
    <source>
        <strain evidence="2 3">1E403</strain>
    </source>
</reference>
<dbReference type="Gene3D" id="2.40.128.140">
    <property type="entry name" value="Outer membrane protein"/>
    <property type="match status" value="1"/>
</dbReference>